<accession>A0ABN8I487</accession>
<feature type="non-terminal residue" evidence="1">
    <location>
        <position position="1"/>
    </location>
</feature>
<organism evidence="1 2">
    <name type="scientific">Iphiclides podalirius</name>
    <name type="common">scarce swallowtail</name>
    <dbReference type="NCBI Taxonomy" id="110791"/>
    <lineage>
        <taxon>Eukaryota</taxon>
        <taxon>Metazoa</taxon>
        <taxon>Ecdysozoa</taxon>
        <taxon>Arthropoda</taxon>
        <taxon>Hexapoda</taxon>
        <taxon>Insecta</taxon>
        <taxon>Pterygota</taxon>
        <taxon>Neoptera</taxon>
        <taxon>Endopterygota</taxon>
        <taxon>Lepidoptera</taxon>
        <taxon>Glossata</taxon>
        <taxon>Ditrysia</taxon>
        <taxon>Papilionoidea</taxon>
        <taxon>Papilionidae</taxon>
        <taxon>Papilioninae</taxon>
        <taxon>Iphiclides</taxon>
    </lineage>
</organism>
<evidence type="ECO:0000313" key="1">
    <source>
        <dbReference type="EMBL" id="CAH2045467.1"/>
    </source>
</evidence>
<gene>
    <name evidence="1" type="ORF">IPOD504_LOCUS5087</name>
</gene>
<reference evidence="1" key="1">
    <citation type="submission" date="2022-03" db="EMBL/GenBank/DDBJ databases">
        <authorList>
            <person name="Martin H S."/>
        </authorList>
    </citation>
    <scope>NUCLEOTIDE SEQUENCE</scope>
</reference>
<protein>
    <submittedName>
        <fullName evidence="1">Uncharacterized protein</fullName>
    </submittedName>
</protein>
<name>A0ABN8I487_9NEOP</name>
<keyword evidence="2" id="KW-1185">Reference proteome</keyword>
<evidence type="ECO:0000313" key="2">
    <source>
        <dbReference type="Proteomes" id="UP000837857"/>
    </source>
</evidence>
<sequence length="94" mass="11265">MNVTPFRRTFVVYTLWRHGRLSGARRRTKRVFFRRDYGPDLTQLDWLDLALEPARADEHRARTNGKISQASDHDVDLPALRRDMYSLWRAAFRF</sequence>
<proteinExistence type="predicted"/>
<dbReference type="EMBL" id="OW152828">
    <property type="protein sequence ID" value="CAH2045467.1"/>
    <property type="molecule type" value="Genomic_DNA"/>
</dbReference>
<dbReference type="Proteomes" id="UP000837857">
    <property type="component" value="Chromosome 16"/>
</dbReference>